<feature type="compositionally biased region" description="Low complexity" evidence="1">
    <location>
        <begin position="136"/>
        <end position="153"/>
    </location>
</feature>
<dbReference type="OrthoDB" id="5300331at2759"/>
<evidence type="ECO:0000259" key="2">
    <source>
        <dbReference type="Pfam" id="PF26013"/>
    </source>
</evidence>
<name>A0A3M7M2A8_9PLEO</name>
<protein>
    <submittedName>
        <fullName evidence="3">Choriogenin hminor</fullName>
    </submittedName>
</protein>
<dbReference type="InterPro" id="IPR058317">
    <property type="entry name" value="DUF8004"/>
</dbReference>
<proteinExistence type="predicted"/>
<feature type="compositionally biased region" description="Low complexity" evidence="1">
    <location>
        <begin position="278"/>
        <end position="297"/>
    </location>
</feature>
<dbReference type="AlphaFoldDB" id="A0A3M7M2A8"/>
<dbReference type="Proteomes" id="UP000265663">
    <property type="component" value="Unassembled WGS sequence"/>
</dbReference>
<feature type="region of interest" description="Disordered" evidence="1">
    <location>
        <begin position="1"/>
        <end position="159"/>
    </location>
</feature>
<dbReference type="Pfam" id="PF26013">
    <property type="entry name" value="DUF8004"/>
    <property type="match status" value="1"/>
</dbReference>
<feature type="region of interest" description="Disordered" evidence="1">
    <location>
        <begin position="250"/>
        <end position="298"/>
    </location>
</feature>
<feature type="compositionally biased region" description="Low complexity" evidence="1">
    <location>
        <begin position="66"/>
        <end position="81"/>
    </location>
</feature>
<keyword evidence="4" id="KW-1185">Reference proteome</keyword>
<dbReference type="PANTHER" id="PTHR39601">
    <property type="entry name" value="CHORIOGENIN HMINOR"/>
    <property type="match status" value="1"/>
</dbReference>
<feature type="region of interest" description="Disordered" evidence="1">
    <location>
        <begin position="798"/>
        <end position="885"/>
    </location>
</feature>
<feature type="compositionally biased region" description="Low complexity" evidence="1">
    <location>
        <begin position="48"/>
        <end position="57"/>
    </location>
</feature>
<sequence>MPRLLSEGAQKLPSETNDRYPPANTRPGPSTQLHCSAMLGDKKKSSHRLSSLFSSAPSEPPATSNSTKLSPAPSSESSSRLAKVRNRLSSATHLAPEQSPPSAPKSSHRLSVSNPIAPPVVPADLEPLEPPPPLDVPSRASSPSGSRPGTPSGEAGGKLKKLRRKSGLFGSGPPAWIVGHKGKVPYDLTLLLNGEKVPELWDDAGDTFVYLFPRTSNKGASFRIDSTVYAASQLLTRLVHGSLYSDSVAPSIPPLDLEERPSRRVSGEPYAQQSRNASPDQSQLGSSDSSKGSRALSDAVEDDYTEKHMYMPIALSSDSAITPHEPQLNATDTDTLVTYRNFFAFLIGQSLVATERHSDMFDIFLRISDILSHYAFSNVDGSTFGEVAAASFDCYVDELTLADVRQSHEKTIEAIVLGEKMRSMSLYTEGFVHAAGKYDSIKEIDSPKFGLITPKTATRLARAAMDLDNREAIINGKLKDFEFPHIFSGIMNSATTSEGKMISFKKWRAAFGTFRTFVLDYYRHKYGSWLPKAKSKKNNLTTSGLNRLVLLEIYRDMSSLYDLLVDRKNLTNRTADGFIAEDEGTDIEAIVARALRKVLSEYDRSTPPVQPPVPFDLPLYPASQNAKTGDAKKDAKARGKKLHKEDVAKLLKQSHNEDTDLQTPFLQAFRQFEYKQATGSNMDDIWDLRSGQWLFLYAVIQSLPMLVVDAPGVRFTEGVEYFLCEVPRSGVPWAREDTTRSRTWFGVAGGAQVVSLPTDIVEHGVEGVFRRSHCWKMAEQWAANDTLLNAAMQELNASASPLQPPPGLLDPSAASIRGRSQSPDRRRESVMNLGLEALPLPPGVAPPIGGSPLLRPASSSDPNKTFDAILGTSPGSSPKPKKKKK</sequence>
<feature type="compositionally biased region" description="Basic and acidic residues" evidence="1">
    <location>
        <begin position="257"/>
        <end position="266"/>
    </location>
</feature>
<evidence type="ECO:0000256" key="1">
    <source>
        <dbReference type="SAM" id="MobiDB-lite"/>
    </source>
</evidence>
<evidence type="ECO:0000313" key="4">
    <source>
        <dbReference type="Proteomes" id="UP000265663"/>
    </source>
</evidence>
<gene>
    <name evidence="3" type="ORF">GMOD_00008337</name>
</gene>
<feature type="domain" description="DUF8004" evidence="2">
    <location>
        <begin position="390"/>
        <end position="483"/>
    </location>
</feature>
<dbReference type="EMBL" id="KE747816">
    <property type="protein sequence ID" value="RMZ68612.1"/>
    <property type="molecule type" value="Genomic_DNA"/>
</dbReference>
<evidence type="ECO:0000313" key="3">
    <source>
        <dbReference type="EMBL" id="RMZ68612.1"/>
    </source>
</evidence>
<organism evidence="3 4">
    <name type="scientific">Pyrenophora seminiperda CCB06</name>
    <dbReference type="NCBI Taxonomy" id="1302712"/>
    <lineage>
        <taxon>Eukaryota</taxon>
        <taxon>Fungi</taxon>
        <taxon>Dikarya</taxon>
        <taxon>Ascomycota</taxon>
        <taxon>Pezizomycotina</taxon>
        <taxon>Dothideomycetes</taxon>
        <taxon>Pleosporomycetidae</taxon>
        <taxon>Pleosporales</taxon>
        <taxon>Pleosporineae</taxon>
        <taxon>Pleosporaceae</taxon>
        <taxon>Pyrenophora</taxon>
    </lineage>
</organism>
<dbReference type="PANTHER" id="PTHR39601:SF2">
    <property type="entry name" value="CHORIOGENIN HMINOR"/>
    <property type="match status" value="1"/>
</dbReference>
<reference evidence="3 4" key="1">
    <citation type="journal article" date="2014" name="PLoS ONE">
        <title>De novo Genome Assembly of the Fungal Plant Pathogen Pyrenophora semeniperda.</title>
        <authorList>
            <person name="Soliai M.M."/>
            <person name="Meyer S.E."/>
            <person name="Udall J.A."/>
            <person name="Elzinga D.E."/>
            <person name="Hermansen R.A."/>
            <person name="Bodily P.M."/>
            <person name="Hart A.A."/>
            <person name="Coleman C.E."/>
        </authorList>
    </citation>
    <scope>NUCLEOTIDE SEQUENCE [LARGE SCALE GENOMIC DNA]</scope>
    <source>
        <strain evidence="3 4">CCB06</strain>
        <tissue evidence="3">Mycelium</tissue>
    </source>
</reference>
<accession>A0A3M7M2A8</accession>